<keyword evidence="2" id="KW-1185">Reference proteome</keyword>
<gene>
    <name evidence="1" type="ORF">SCALOS_LOCUS7663</name>
</gene>
<accession>A0ACA9N3C5</accession>
<name>A0ACA9N3C5_9GLOM</name>
<protein>
    <submittedName>
        <fullName evidence="1">9063_t:CDS:1</fullName>
    </submittedName>
</protein>
<dbReference type="EMBL" id="CAJVPM010017782">
    <property type="protein sequence ID" value="CAG8621604.1"/>
    <property type="molecule type" value="Genomic_DNA"/>
</dbReference>
<comment type="caution">
    <text evidence="1">The sequence shown here is derived from an EMBL/GenBank/DDBJ whole genome shotgun (WGS) entry which is preliminary data.</text>
</comment>
<evidence type="ECO:0000313" key="1">
    <source>
        <dbReference type="EMBL" id="CAG8621604.1"/>
    </source>
</evidence>
<organism evidence="1 2">
    <name type="scientific">Scutellospora calospora</name>
    <dbReference type="NCBI Taxonomy" id="85575"/>
    <lineage>
        <taxon>Eukaryota</taxon>
        <taxon>Fungi</taxon>
        <taxon>Fungi incertae sedis</taxon>
        <taxon>Mucoromycota</taxon>
        <taxon>Glomeromycotina</taxon>
        <taxon>Glomeromycetes</taxon>
        <taxon>Diversisporales</taxon>
        <taxon>Gigasporaceae</taxon>
        <taxon>Scutellospora</taxon>
    </lineage>
</organism>
<sequence>CSQQHQQYHTNSNQLQQNNRRPSNYKYNTKPQLQNHPNQLQH</sequence>
<dbReference type="Proteomes" id="UP000789860">
    <property type="component" value="Unassembled WGS sequence"/>
</dbReference>
<reference evidence="1" key="1">
    <citation type="submission" date="2021-06" db="EMBL/GenBank/DDBJ databases">
        <authorList>
            <person name="Kallberg Y."/>
            <person name="Tangrot J."/>
            <person name="Rosling A."/>
        </authorList>
    </citation>
    <scope>NUCLEOTIDE SEQUENCE</scope>
    <source>
        <strain evidence="1">AU212A</strain>
    </source>
</reference>
<evidence type="ECO:0000313" key="2">
    <source>
        <dbReference type="Proteomes" id="UP000789860"/>
    </source>
</evidence>
<feature type="non-terminal residue" evidence="1">
    <location>
        <position position="1"/>
    </location>
</feature>
<proteinExistence type="predicted"/>